<dbReference type="InParanoid" id="A0A2K1JVR9"/>
<reference evidence="1 3" key="1">
    <citation type="journal article" date="2008" name="Science">
        <title>The Physcomitrella genome reveals evolutionary insights into the conquest of land by plants.</title>
        <authorList>
            <person name="Rensing S."/>
            <person name="Lang D."/>
            <person name="Zimmer A."/>
            <person name="Terry A."/>
            <person name="Salamov A."/>
            <person name="Shapiro H."/>
            <person name="Nishiyama T."/>
            <person name="Perroud P.-F."/>
            <person name="Lindquist E."/>
            <person name="Kamisugi Y."/>
            <person name="Tanahashi T."/>
            <person name="Sakakibara K."/>
            <person name="Fujita T."/>
            <person name="Oishi K."/>
            <person name="Shin-I T."/>
            <person name="Kuroki Y."/>
            <person name="Toyoda A."/>
            <person name="Suzuki Y."/>
            <person name="Hashimoto A."/>
            <person name="Yamaguchi K."/>
            <person name="Sugano A."/>
            <person name="Kohara Y."/>
            <person name="Fujiyama A."/>
            <person name="Anterola A."/>
            <person name="Aoki S."/>
            <person name="Ashton N."/>
            <person name="Barbazuk W.B."/>
            <person name="Barker E."/>
            <person name="Bennetzen J."/>
            <person name="Bezanilla M."/>
            <person name="Blankenship R."/>
            <person name="Cho S.H."/>
            <person name="Dutcher S."/>
            <person name="Estelle M."/>
            <person name="Fawcett J.A."/>
            <person name="Gundlach H."/>
            <person name="Hanada K."/>
            <person name="Heyl A."/>
            <person name="Hicks K.A."/>
            <person name="Hugh J."/>
            <person name="Lohr M."/>
            <person name="Mayer K."/>
            <person name="Melkozernov A."/>
            <person name="Murata T."/>
            <person name="Nelson D."/>
            <person name="Pils B."/>
            <person name="Prigge M."/>
            <person name="Reiss B."/>
            <person name="Renner T."/>
            <person name="Rombauts S."/>
            <person name="Rushton P."/>
            <person name="Sanderfoot A."/>
            <person name="Schween G."/>
            <person name="Shiu S.-H."/>
            <person name="Stueber K."/>
            <person name="Theodoulou F.L."/>
            <person name="Tu H."/>
            <person name="Van de Peer Y."/>
            <person name="Verrier P.J."/>
            <person name="Waters E."/>
            <person name="Wood A."/>
            <person name="Yang L."/>
            <person name="Cove D."/>
            <person name="Cuming A."/>
            <person name="Hasebe M."/>
            <person name="Lucas S."/>
            <person name="Mishler D.B."/>
            <person name="Reski R."/>
            <person name="Grigoriev I."/>
            <person name="Quatrano R.S."/>
            <person name="Boore J.L."/>
        </authorList>
    </citation>
    <scope>NUCLEOTIDE SEQUENCE [LARGE SCALE GENOMIC DNA]</scope>
    <source>
        <strain evidence="2 3">cv. Gransden 2004</strain>
    </source>
</reference>
<reference evidence="1 3" key="2">
    <citation type="journal article" date="2018" name="Plant J.">
        <title>The Physcomitrella patens chromosome-scale assembly reveals moss genome structure and evolution.</title>
        <authorList>
            <person name="Lang D."/>
            <person name="Ullrich K.K."/>
            <person name="Murat F."/>
            <person name="Fuchs J."/>
            <person name="Jenkins J."/>
            <person name="Haas F.B."/>
            <person name="Piednoel M."/>
            <person name="Gundlach H."/>
            <person name="Van Bel M."/>
            <person name="Meyberg R."/>
            <person name="Vives C."/>
            <person name="Morata J."/>
            <person name="Symeonidi A."/>
            <person name="Hiss M."/>
            <person name="Muchero W."/>
            <person name="Kamisugi Y."/>
            <person name="Saleh O."/>
            <person name="Blanc G."/>
            <person name="Decker E.L."/>
            <person name="van Gessel N."/>
            <person name="Grimwood J."/>
            <person name="Hayes R.D."/>
            <person name="Graham S.W."/>
            <person name="Gunter L.E."/>
            <person name="McDaniel S.F."/>
            <person name="Hoernstein S.N.W."/>
            <person name="Larsson A."/>
            <person name="Li F.W."/>
            <person name="Perroud P.F."/>
            <person name="Phillips J."/>
            <person name="Ranjan P."/>
            <person name="Rokshar D.S."/>
            <person name="Rothfels C.J."/>
            <person name="Schneider L."/>
            <person name="Shu S."/>
            <person name="Stevenson D.W."/>
            <person name="Thummler F."/>
            <person name="Tillich M."/>
            <person name="Villarreal Aguilar J.C."/>
            <person name="Widiez T."/>
            <person name="Wong G.K."/>
            <person name="Wymore A."/>
            <person name="Zhang Y."/>
            <person name="Zimmer A.D."/>
            <person name="Quatrano R.S."/>
            <person name="Mayer K.F.X."/>
            <person name="Goodstein D."/>
            <person name="Casacuberta J.M."/>
            <person name="Vandepoele K."/>
            <person name="Reski R."/>
            <person name="Cuming A.C."/>
            <person name="Tuskan G.A."/>
            <person name="Maumus F."/>
            <person name="Salse J."/>
            <person name="Schmutz J."/>
            <person name="Rensing S.A."/>
        </authorList>
    </citation>
    <scope>NUCLEOTIDE SEQUENCE [LARGE SCALE GENOMIC DNA]</scope>
    <source>
        <strain evidence="2 3">cv. Gransden 2004</strain>
    </source>
</reference>
<name>A0A2K1JVR9_PHYPA</name>
<dbReference type="Gramene" id="Pp3c11_22386V3.1">
    <property type="protein sequence ID" value="Pp3c11_22386V3.1"/>
    <property type="gene ID" value="Pp3c11_22386"/>
</dbReference>
<dbReference type="AlphaFoldDB" id="A0A2K1JVR9"/>
<evidence type="ECO:0000313" key="1">
    <source>
        <dbReference type="EMBL" id="PNR45622.1"/>
    </source>
</evidence>
<reference evidence="2" key="3">
    <citation type="submission" date="2020-12" db="UniProtKB">
        <authorList>
            <consortium name="EnsemblPlants"/>
        </authorList>
    </citation>
    <scope>IDENTIFICATION</scope>
</reference>
<gene>
    <name evidence="1" type="ORF">PHYPA_015393</name>
</gene>
<dbReference type="Proteomes" id="UP000006727">
    <property type="component" value="Chromosome 11"/>
</dbReference>
<dbReference type="EMBL" id="ABEU02000011">
    <property type="protein sequence ID" value="PNR45622.1"/>
    <property type="molecule type" value="Genomic_DNA"/>
</dbReference>
<accession>A0A2K1JVR9</accession>
<organism evidence="1">
    <name type="scientific">Physcomitrium patens</name>
    <name type="common">Spreading-leaved earth moss</name>
    <name type="synonym">Physcomitrella patens</name>
    <dbReference type="NCBI Taxonomy" id="3218"/>
    <lineage>
        <taxon>Eukaryota</taxon>
        <taxon>Viridiplantae</taxon>
        <taxon>Streptophyta</taxon>
        <taxon>Embryophyta</taxon>
        <taxon>Bryophyta</taxon>
        <taxon>Bryophytina</taxon>
        <taxon>Bryopsida</taxon>
        <taxon>Funariidae</taxon>
        <taxon>Funariales</taxon>
        <taxon>Funariaceae</taxon>
        <taxon>Physcomitrium</taxon>
    </lineage>
</organism>
<evidence type="ECO:0000313" key="2">
    <source>
        <dbReference type="EnsemblPlants" id="Pp3c11_22386V3.1"/>
    </source>
</evidence>
<sequence>MTTSSKEVLKSKFKNLDIEPTIYLYNELKIATQDFHPDNNYRVVYKFKWLRLVNAKRRWMLDLMFYLSKM</sequence>
<protein>
    <submittedName>
        <fullName evidence="1 2">Uncharacterized protein</fullName>
    </submittedName>
</protein>
<keyword evidence="3" id="KW-1185">Reference proteome</keyword>
<dbReference type="EnsemblPlants" id="Pp3c11_22386V3.1">
    <property type="protein sequence ID" value="Pp3c11_22386V3.1"/>
    <property type="gene ID" value="Pp3c11_22386"/>
</dbReference>
<proteinExistence type="predicted"/>
<evidence type="ECO:0000313" key="3">
    <source>
        <dbReference type="Proteomes" id="UP000006727"/>
    </source>
</evidence>